<sequence>MEDSLTVYDPIAGQTSFYQPRTSDHDSATTDTILYGETTAVHGATFGDFLFYGRTRSSDGKIFLVRRPANPGMDDLGVWVFSGYIYGGCHFVGDWWNTSTTKDAPGGSGWFRLTKAIK</sequence>
<evidence type="ECO:0000313" key="1">
    <source>
        <dbReference type="EMBL" id="GJJ05816.1"/>
    </source>
</evidence>
<protein>
    <submittedName>
        <fullName evidence="1">Uncharacterized protein</fullName>
    </submittedName>
</protein>
<reference evidence="1" key="1">
    <citation type="submission" date="2021-10" db="EMBL/GenBank/DDBJ databases">
        <title>De novo Genome Assembly of Clathrus columnatus (Basidiomycota, Fungi) Using Illumina and Nanopore Sequence Data.</title>
        <authorList>
            <person name="Ogiso-Tanaka E."/>
            <person name="Itagaki H."/>
            <person name="Hosoya T."/>
            <person name="Hosaka K."/>
        </authorList>
    </citation>
    <scope>NUCLEOTIDE SEQUENCE</scope>
    <source>
        <strain evidence="1">MO-923</strain>
    </source>
</reference>
<keyword evidence="2" id="KW-1185">Reference proteome</keyword>
<gene>
    <name evidence="1" type="ORF">Clacol_000003</name>
</gene>
<dbReference type="AlphaFoldDB" id="A0AAV4ZYM9"/>
<proteinExistence type="predicted"/>
<comment type="caution">
    <text evidence="1">The sequence shown here is derived from an EMBL/GenBank/DDBJ whole genome shotgun (WGS) entry which is preliminary data.</text>
</comment>
<dbReference type="Proteomes" id="UP001050691">
    <property type="component" value="Unassembled WGS sequence"/>
</dbReference>
<name>A0AAV4ZYM9_9AGAM</name>
<evidence type="ECO:0000313" key="2">
    <source>
        <dbReference type="Proteomes" id="UP001050691"/>
    </source>
</evidence>
<accession>A0AAV4ZYM9</accession>
<organism evidence="1 2">
    <name type="scientific">Clathrus columnatus</name>
    <dbReference type="NCBI Taxonomy" id="1419009"/>
    <lineage>
        <taxon>Eukaryota</taxon>
        <taxon>Fungi</taxon>
        <taxon>Dikarya</taxon>
        <taxon>Basidiomycota</taxon>
        <taxon>Agaricomycotina</taxon>
        <taxon>Agaricomycetes</taxon>
        <taxon>Phallomycetidae</taxon>
        <taxon>Phallales</taxon>
        <taxon>Clathraceae</taxon>
        <taxon>Clathrus</taxon>
    </lineage>
</organism>
<dbReference type="EMBL" id="BPWL01000001">
    <property type="protein sequence ID" value="GJJ05816.1"/>
    <property type="molecule type" value="Genomic_DNA"/>
</dbReference>